<reference evidence="2 3" key="1">
    <citation type="journal article" date="2018" name="J. Allergy Clin. Immunol.">
        <title>High-quality assembly of Dermatophagoides pteronyssinus genome and transcriptome reveals a wide range of novel allergens.</title>
        <authorList>
            <person name="Liu X.Y."/>
            <person name="Yang K.Y."/>
            <person name="Wang M.Q."/>
            <person name="Kwok J.S."/>
            <person name="Zeng X."/>
            <person name="Yang Z."/>
            <person name="Xiao X.J."/>
            <person name="Lau C.P."/>
            <person name="Li Y."/>
            <person name="Huang Z.M."/>
            <person name="Ba J.G."/>
            <person name="Yim A.K."/>
            <person name="Ouyang C.Y."/>
            <person name="Ngai S.M."/>
            <person name="Chan T.F."/>
            <person name="Leung E.L."/>
            <person name="Liu L."/>
            <person name="Liu Z.G."/>
            <person name="Tsui S.K."/>
        </authorList>
    </citation>
    <scope>NUCLEOTIDE SEQUENCE [LARGE SCALE GENOMIC DNA]</scope>
    <source>
        <strain evidence="2">Derp</strain>
    </source>
</reference>
<name>A0ABQ8IWF1_DERPT</name>
<comment type="caution">
    <text evidence="2">The sequence shown here is derived from an EMBL/GenBank/DDBJ whole genome shotgun (WGS) entry which is preliminary data.</text>
</comment>
<feature type="compositionally biased region" description="Low complexity" evidence="1">
    <location>
        <begin position="213"/>
        <end position="223"/>
    </location>
</feature>
<protein>
    <submittedName>
        <fullName evidence="2">Uncharacterized protein</fullName>
    </submittedName>
</protein>
<accession>A0ABQ8IWF1</accession>
<dbReference type="EMBL" id="NJHN03000107">
    <property type="protein sequence ID" value="KAH9414625.1"/>
    <property type="molecule type" value="Genomic_DNA"/>
</dbReference>
<feature type="compositionally biased region" description="Low complexity" evidence="1">
    <location>
        <begin position="195"/>
        <end position="205"/>
    </location>
</feature>
<feature type="region of interest" description="Disordered" evidence="1">
    <location>
        <begin position="103"/>
        <end position="138"/>
    </location>
</feature>
<evidence type="ECO:0000256" key="1">
    <source>
        <dbReference type="SAM" id="MobiDB-lite"/>
    </source>
</evidence>
<sequence>MSYSNFDYKTCLNVQICYINRFESLYRNCKRKNCINRSEKRSFRNCIDKLRQIHHVLLMKFNLSNNFINNSFESKVNELIELYGLKLVFNNAHSYYNNGVCNDNDNDDDNDDYDRNSKTFEEQNSLSSNDDFGQIQREPPVPDRHTLFKLFRQLTNQKHFCPACFYIGHKFRHSFHLCRHVNYAYKLYKQTEQESVSSDISSKSDSGFETVSDSDGNSLSLNSTKAPSVEKNRIQTKIIRPKPILEYRNSNLNSREIERSSSSLLKSMNDLNLLNASNIKWTQKITTPAPLSSSSSSSLPNISIKPKTFIVNLISKCRNQIESSIVAMLDFDFNSNYILKSFLDKLENFNFGEITLDPLPKYIAKRNIYKRIGILTIETGIGFFHKPITFIILDGDDKRSNVDGIDDISRNLHHFGIVISSEELPNFFIDIPKKTSSDQNQSTTIDLKQSIKMFDFSRSSKDLFNDGQVSLPSFTSSILSQSLPNATVESEKEVIFGSVIRYKVKPMIPISNPWMKKLFMTGIISSIHQSGHDHRSLLPMKISIRNSSIKTDTDNFCVDSNMKIYYHFETAIADGLISIDQQTNHVARYNDVIIYYINGEYRQTVIKKVRKPNDEQLTYHSLMIKFQPSKFIIIIKINTFDGDNDDLRLSLANYIRMNVNPM</sequence>
<keyword evidence="3" id="KW-1185">Reference proteome</keyword>
<evidence type="ECO:0000313" key="2">
    <source>
        <dbReference type="EMBL" id="KAH9414625.1"/>
    </source>
</evidence>
<proteinExistence type="predicted"/>
<gene>
    <name evidence="2" type="ORF">DERP_008822</name>
</gene>
<organism evidence="2 3">
    <name type="scientific">Dermatophagoides pteronyssinus</name>
    <name type="common">European house dust mite</name>
    <dbReference type="NCBI Taxonomy" id="6956"/>
    <lineage>
        <taxon>Eukaryota</taxon>
        <taxon>Metazoa</taxon>
        <taxon>Ecdysozoa</taxon>
        <taxon>Arthropoda</taxon>
        <taxon>Chelicerata</taxon>
        <taxon>Arachnida</taxon>
        <taxon>Acari</taxon>
        <taxon>Acariformes</taxon>
        <taxon>Sarcoptiformes</taxon>
        <taxon>Astigmata</taxon>
        <taxon>Psoroptidia</taxon>
        <taxon>Analgoidea</taxon>
        <taxon>Pyroglyphidae</taxon>
        <taxon>Dermatophagoidinae</taxon>
        <taxon>Dermatophagoides</taxon>
    </lineage>
</organism>
<evidence type="ECO:0000313" key="3">
    <source>
        <dbReference type="Proteomes" id="UP000887458"/>
    </source>
</evidence>
<feature type="region of interest" description="Disordered" evidence="1">
    <location>
        <begin position="195"/>
        <end position="227"/>
    </location>
</feature>
<feature type="compositionally biased region" description="Polar residues" evidence="1">
    <location>
        <begin position="122"/>
        <end position="131"/>
    </location>
</feature>
<dbReference type="Proteomes" id="UP000887458">
    <property type="component" value="Unassembled WGS sequence"/>
</dbReference>
<reference evidence="2 3" key="2">
    <citation type="journal article" date="2022" name="Mol. Biol. Evol.">
        <title>Comparative Genomics Reveals Insights into the Divergent Evolution of Astigmatic Mites and Household Pest Adaptations.</title>
        <authorList>
            <person name="Xiong Q."/>
            <person name="Wan A.T."/>
            <person name="Liu X."/>
            <person name="Fung C.S."/>
            <person name="Xiao X."/>
            <person name="Malainual N."/>
            <person name="Hou J."/>
            <person name="Wang L."/>
            <person name="Wang M."/>
            <person name="Yang K.Y."/>
            <person name="Cui Y."/>
            <person name="Leung E.L."/>
            <person name="Nong W."/>
            <person name="Shin S.K."/>
            <person name="Au S.W."/>
            <person name="Jeong K.Y."/>
            <person name="Chew F.T."/>
            <person name="Hui J.H."/>
            <person name="Leung T.F."/>
            <person name="Tungtrongchitr A."/>
            <person name="Zhong N."/>
            <person name="Liu Z."/>
            <person name="Tsui S.K."/>
        </authorList>
    </citation>
    <scope>NUCLEOTIDE SEQUENCE [LARGE SCALE GENOMIC DNA]</scope>
    <source>
        <strain evidence="2">Derp</strain>
    </source>
</reference>